<feature type="compositionally biased region" description="Polar residues" evidence="1">
    <location>
        <begin position="28"/>
        <end position="38"/>
    </location>
</feature>
<sequence length="94" mass="10009">MTSNILGAALLFFMASCENEQGKAIPEKSNSSHVSGSHPQDVARTGDQVVVSRSLGFGSINAAPYGTFTEKKQIEIFTQAVQSAEKMQGMLDVS</sequence>
<gene>
    <name evidence="2" type="ORF">LQV63_29800</name>
</gene>
<comment type="caution">
    <text evidence="2">The sequence shown here is derived from an EMBL/GenBank/DDBJ whole genome shotgun (WGS) entry which is preliminary data.</text>
</comment>
<dbReference type="Proteomes" id="UP001199916">
    <property type="component" value="Unassembled WGS sequence"/>
</dbReference>
<evidence type="ECO:0000313" key="2">
    <source>
        <dbReference type="EMBL" id="MCE5173437.1"/>
    </source>
</evidence>
<keyword evidence="3" id="KW-1185">Reference proteome</keyword>
<feature type="region of interest" description="Disordered" evidence="1">
    <location>
        <begin position="23"/>
        <end position="43"/>
    </location>
</feature>
<organism evidence="2 3">
    <name type="scientific">Paenibacillus profundus</name>
    <dbReference type="NCBI Taxonomy" id="1173085"/>
    <lineage>
        <taxon>Bacteria</taxon>
        <taxon>Bacillati</taxon>
        <taxon>Bacillota</taxon>
        <taxon>Bacilli</taxon>
        <taxon>Bacillales</taxon>
        <taxon>Paenibacillaceae</taxon>
        <taxon>Paenibacillus</taxon>
    </lineage>
</organism>
<evidence type="ECO:0000313" key="3">
    <source>
        <dbReference type="Proteomes" id="UP001199916"/>
    </source>
</evidence>
<proteinExistence type="predicted"/>
<dbReference type="EMBL" id="JAJNBZ010000051">
    <property type="protein sequence ID" value="MCE5173437.1"/>
    <property type="molecule type" value="Genomic_DNA"/>
</dbReference>
<protein>
    <submittedName>
        <fullName evidence="2">Uncharacterized protein</fullName>
    </submittedName>
</protein>
<dbReference type="RefSeq" id="WP_233699378.1">
    <property type="nucleotide sequence ID" value="NZ_JAJNBZ010000051.1"/>
</dbReference>
<evidence type="ECO:0000256" key="1">
    <source>
        <dbReference type="SAM" id="MobiDB-lite"/>
    </source>
</evidence>
<accession>A0ABS8YSY7</accession>
<name>A0ABS8YSY7_9BACL</name>
<reference evidence="2 3" key="1">
    <citation type="submission" date="2021-11" db="EMBL/GenBank/DDBJ databases">
        <title>Draft genome sequence of Paenibacillus profundus YoMME, a new Gram-positive bacteria with exoelectrogenic properties.</title>
        <authorList>
            <person name="Hubenova Y."/>
            <person name="Hubenova E."/>
            <person name="Manasiev Y."/>
            <person name="Peykov S."/>
            <person name="Mitov M."/>
        </authorList>
    </citation>
    <scope>NUCLEOTIDE SEQUENCE [LARGE SCALE GENOMIC DNA]</scope>
    <source>
        <strain evidence="2 3">YoMME</strain>
    </source>
</reference>